<reference evidence="1" key="2">
    <citation type="submission" date="2022-06" db="UniProtKB">
        <authorList>
            <consortium name="EnsemblMetazoa"/>
        </authorList>
    </citation>
    <scope>IDENTIFICATION</scope>
    <source>
        <strain evidence="1">PS312</strain>
    </source>
</reference>
<dbReference type="Proteomes" id="UP000005239">
    <property type="component" value="Unassembled WGS sequence"/>
</dbReference>
<evidence type="ECO:0000313" key="1">
    <source>
        <dbReference type="EnsemblMetazoa" id="PPA18820.1"/>
    </source>
</evidence>
<dbReference type="AlphaFoldDB" id="A0A2A6D140"/>
<organism evidence="1 2">
    <name type="scientific">Pristionchus pacificus</name>
    <name type="common">Parasitic nematode worm</name>
    <dbReference type="NCBI Taxonomy" id="54126"/>
    <lineage>
        <taxon>Eukaryota</taxon>
        <taxon>Metazoa</taxon>
        <taxon>Ecdysozoa</taxon>
        <taxon>Nematoda</taxon>
        <taxon>Chromadorea</taxon>
        <taxon>Rhabditida</taxon>
        <taxon>Rhabditina</taxon>
        <taxon>Diplogasteromorpha</taxon>
        <taxon>Diplogasteroidea</taxon>
        <taxon>Neodiplogasteridae</taxon>
        <taxon>Pristionchus</taxon>
    </lineage>
</organism>
<protein>
    <submittedName>
        <fullName evidence="1">Uncharacterized protein</fullName>
    </submittedName>
</protein>
<accession>A0A8R1UCF3</accession>
<keyword evidence="2" id="KW-1185">Reference proteome</keyword>
<reference evidence="2" key="1">
    <citation type="journal article" date="2008" name="Nat. Genet.">
        <title>The Pristionchus pacificus genome provides a unique perspective on nematode lifestyle and parasitism.</title>
        <authorList>
            <person name="Dieterich C."/>
            <person name="Clifton S.W."/>
            <person name="Schuster L.N."/>
            <person name="Chinwalla A."/>
            <person name="Delehaunty K."/>
            <person name="Dinkelacker I."/>
            <person name="Fulton L."/>
            <person name="Fulton R."/>
            <person name="Godfrey J."/>
            <person name="Minx P."/>
            <person name="Mitreva M."/>
            <person name="Roeseler W."/>
            <person name="Tian H."/>
            <person name="Witte H."/>
            <person name="Yang S.P."/>
            <person name="Wilson R.K."/>
            <person name="Sommer R.J."/>
        </authorList>
    </citation>
    <scope>NUCLEOTIDE SEQUENCE [LARGE SCALE GENOMIC DNA]</scope>
    <source>
        <strain evidence="2">PS312</strain>
    </source>
</reference>
<accession>A0A2A6D140</accession>
<proteinExistence type="predicted"/>
<evidence type="ECO:0000313" key="2">
    <source>
        <dbReference type="Proteomes" id="UP000005239"/>
    </source>
</evidence>
<dbReference type="EnsemblMetazoa" id="PPA18820.1">
    <property type="protein sequence ID" value="PPA18820.1"/>
    <property type="gene ID" value="WBGene00108374"/>
</dbReference>
<gene>
    <name evidence="1" type="primary">WBGene00108374</name>
</gene>
<sequence>MDSYKSFFIDNQFIIRDQSGEVVMKIPFADYVKAVASGTLPNAPLETQLGHFSPSDLGGIAPPQPYHIVGSQPSQIVPNTPSNAVVKGNRTIWREAVDDIMHNQPDNHFPPSNPPSPSPDSMAETPQVGRVYQPPPKEDYSLFTDCQLEDCMNWANEEREKRREQAEENERKKKDQHRALLLCQQLASLGILPQNNANSFGKAFPIEGNDPWNTQFQGPAMISNPFGNGYQPAQQSTIFSNSFGIASQQPTQSASLAHDTFGSFGALFGSQLQTPSHVTGNNSVLHSQVAHVTPEVTPYGFAAPPRFPQACHFIVAPFQKCESFQPAPQPGMLHPINWYLDTTTALQSFNMAQSVQSANGFMPN</sequence>
<name>A0A2A6D140_PRIPA</name>